<organism evidence="1 2">
    <name type="scientific">Pseudaminobacter salicylatoxidans</name>
    <dbReference type="NCBI Taxonomy" id="93369"/>
    <lineage>
        <taxon>Bacteria</taxon>
        <taxon>Pseudomonadati</taxon>
        <taxon>Pseudomonadota</taxon>
        <taxon>Alphaproteobacteria</taxon>
        <taxon>Hyphomicrobiales</taxon>
        <taxon>Phyllobacteriaceae</taxon>
        <taxon>Pseudaminobacter</taxon>
    </lineage>
</organism>
<dbReference type="EMBL" id="QGGG01000007">
    <property type="protein sequence ID" value="PWJ83957.1"/>
    <property type="molecule type" value="Genomic_DNA"/>
</dbReference>
<evidence type="ECO:0008006" key="3">
    <source>
        <dbReference type="Google" id="ProtNLM"/>
    </source>
</evidence>
<evidence type="ECO:0000313" key="2">
    <source>
        <dbReference type="Proteomes" id="UP000245396"/>
    </source>
</evidence>
<dbReference type="STRING" id="1192868.GCA_000304395_01885"/>
<keyword evidence="2" id="KW-1185">Reference proteome</keyword>
<dbReference type="RefSeq" id="WP_109613000.1">
    <property type="nucleotide sequence ID" value="NZ_QGGG01000007.1"/>
</dbReference>
<dbReference type="OrthoDB" id="8445163at2"/>
<dbReference type="AlphaFoldDB" id="A0A316C7D8"/>
<protein>
    <recommendedName>
        <fullName evidence="3">DUF2267 domain-containing protein</fullName>
    </recommendedName>
</protein>
<name>A0A316C7D8_PSESE</name>
<gene>
    <name evidence="1" type="ORF">C7441_107117</name>
</gene>
<sequence>MNAQEIISSISTRTGLDPARTEMAVGTILSVLEHEAGEDRIASLFGKVPGAEDLAHSHDVMAVSEGGGGGLLGTIGSAVNGLLGEKAGALVNGVAQLRASGLDVEQIKQAGETLLEQAEAAVGPDAMKKIVDAVPGLKGQLGL</sequence>
<evidence type="ECO:0000313" key="1">
    <source>
        <dbReference type="EMBL" id="PWJ83957.1"/>
    </source>
</evidence>
<comment type="caution">
    <text evidence="1">The sequence shown here is derived from an EMBL/GenBank/DDBJ whole genome shotgun (WGS) entry which is preliminary data.</text>
</comment>
<dbReference type="Proteomes" id="UP000245396">
    <property type="component" value="Unassembled WGS sequence"/>
</dbReference>
<accession>A0A316C7D8</accession>
<proteinExistence type="predicted"/>
<reference evidence="1 2" key="1">
    <citation type="submission" date="2018-05" db="EMBL/GenBank/DDBJ databases">
        <title>Genomic Encyclopedia of Type Strains, Phase IV (KMG-IV): sequencing the most valuable type-strain genomes for metagenomic binning, comparative biology and taxonomic classification.</title>
        <authorList>
            <person name="Goeker M."/>
        </authorList>
    </citation>
    <scope>NUCLEOTIDE SEQUENCE [LARGE SCALE GENOMIC DNA]</scope>
    <source>
        <strain evidence="1 2">DSM 6986</strain>
    </source>
</reference>